<dbReference type="InterPro" id="IPR003441">
    <property type="entry name" value="NAC-dom"/>
</dbReference>
<dbReference type="GO" id="GO:0003677">
    <property type="term" value="F:DNA binding"/>
    <property type="evidence" value="ECO:0007669"/>
    <property type="project" value="UniProtKB-KW"/>
</dbReference>
<dbReference type="SUPFAM" id="SSF101941">
    <property type="entry name" value="NAC domain"/>
    <property type="match status" value="1"/>
</dbReference>
<evidence type="ECO:0000313" key="6">
    <source>
        <dbReference type="EMBL" id="KAK6919964.1"/>
    </source>
</evidence>
<evidence type="ECO:0000313" key="7">
    <source>
        <dbReference type="Proteomes" id="UP001370490"/>
    </source>
</evidence>
<keyword evidence="3" id="KW-0804">Transcription</keyword>
<dbReference type="EMBL" id="JBAMMX010000021">
    <property type="protein sequence ID" value="KAK6919964.1"/>
    <property type="molecule type" value="Genomic_DNA"/>
</dbReference>
<proteinExistence type="predicted"/>
<evidence type="ECO:0000256" key="4">
    <source>
        <dbReference type="ARBA" id="ARBA00023242"/>
    </source>
</evidence>
<feature type="domain" description="NAC" evidence="5">
    <location>
        <begin position="1"/>
        <end position="141"/>
    </location>
</feature>
<keyword evidence="4" id="KW-0539">Nucleus</keyword>
<dbReference type="PANTHER" id="PTHR31719:SF94">
    <property type="entry name" value="PROTEIN ATAF2"/>
    <property type="match status" value="1"/>
</dbReference>
<evidence type="ECO:0000256" key="3">
    <source>
        <dbReference type="ARBA" id="ARBA00023163"/>
    </source>
</evidence>
<dbReference type="InterPro" id="IPR036093">
    <property type="entry name" value="NAC_dom_sf"/>
</dbReference>
<dbReference type="Proteomes" id="UP001370490">
    <property type="component" value="Unassembled WGS sequence"/>
</dbReference>
<accession>A0AAN8YYK3</accession>
<comment type="caution">
    <text evidence="6">The sequence shown here is derived from an EMBL/GenBank/DDBJ whole genome shotgun (WGS) entry which is preliminary data.</text>
</comment>
<dbReference type="PROSITE" id="PS51005">
    <property type="entry name" value="NAC"/>
    <property type="match status" value="1"/>
</dbReference>
<protein>
    <submittedName>
        <fullName evidence="6">NAC domain</fullName>
    </submittedName>
</protein>
<keyword evidence="2" id="KW-0238">DNA-binding</keyword>
<dbReference type="PANTHER" id="PTHR31719">
    <property type="entry name" value="NAC TRANSCRIPTION FACTOR 56"/>
    <property type="match status" value="1"/>
</dbReference>
<organism evidence="6 7">
    <name type="scientific">Dillenia turbinata</name>
    <dbReference type="NCBI Taxonomy" id="194707"/>
    <lineage>
        <taxon>Eukaryota</taxon>
        <taxon>Viridiplantae</taxon>
        <taxon>Streptophyta</taxon>
        <taxon>Embryophyta</taxon>
        <taxon>Tracheophyta</taxon>
        <taxon>Spermatophyta</taxon>
        <taxon>Magnoliopsida</taxon>
        <taxon>eudicotyledons</taxon>
        <taxon>Gunneridae</taxon>
        <taxon>Pentapetalae</taxon>
        <taxon>Dilleniales</taxon>
        <taxon>Dilleniaceae</taxon>
        <taxon>Dillenia</taxon>
    </lineage>
</organism>
<keyword evidence="1" id="KW-0805">Transcription regulation</keyword>
<gene>
    <name evidence="6" type="ORF">RJ641_015868</name>
</gene>
<reference evidence="6 7" key="1">
    <citation type="submission" date="2023-12" db="EMBL/GenBank/DDBJ databases">
        <title>A high-quality genome assembly for Dillenia turbinata (Dilleniales).</title>
        <authorList>
            <person name="Chanderbali A."/>
        </authorList>
    </citation>
    <scope>NUCLEOTIDE SEQUENCE [LARGE SCALE GENOMIC DNA]</scope>
    <source>
        <strain evidence="6">LSX21</strain>
        <tissue evidence="6">Leaf</tissue>
    </source>
</reference>
<dbReference type="Gene3D" id="2.170.150.80">
    <property type="entry name" value="NAC domain"/>
    <property type="match status" value="1"/>
</dbReference>
<evidence type="ECO:0000256" key="1">
    <source>
        <dbReference type="ARBA" id="ARBA00023015"/>
    </source>
</evidence>
<name>A0AAN8YYK3_9MAGN</name>
<dbReference type="GO" id="GO:0006355">
    <property type="term" value="P:regulation of DNA-templated transcription"/>
    <property type="evidence" value="ECO:0007669"/>
    <property type="project" value="InterPro"/>
</dbReference>
<dbReference type="Pfam" id="PF02365">
    <property type="entry name" value="NAM"/>
    <property type="match status" value="1"/>
</dbReference>
<sequence>MCSGNDYVFSGENLNLPPGYRFCPTNAELIFYLQRKINGQPLPPNEIIEANVKYPKGDRPNRAAGGDGYWKATGTERPIMEGARKIGFKQSLVYYVGRSPGGVKTNWIMHEFRVPQISPRPFASSNPMLLDQYVLYKIYHKTGQNENEEGEGEGVEDDNMVIHEPNQTIDGQNFQDQQNASYGVANAVTQAMQCHGNIVINPTNQTIDGQSFHNQKSISYGVASAFTQVVHCNGESIINSANQTIHGQFESYNDHHQTFYTFGDSTTQEVQQYNDNMMIVGHCNGESIINSANQTIHGQFESYNDHQPRTFYTFGDSTTQEVQQYNDNMMIVGHCNGESIINSANQTIHGQFEMHCNGESIINSANQTIHGQFESYNDHQPRTFYTFGDSTTQEVQQYNDNMMIDSANQTIEEDNGSSQTIDELLRSFYDDQSSQSIDELFQSNYSDHQSHVHDQPTQTIDGQFWSCTDGLPNCLLNLSLLPSQTQIRWVVFAQAMQFTFSRKKQIVPYSTCSSTKLAYHALARTATQLTWLQSLNILPLMSKRCVRIHYHIP</sequence>
<keyword evidence="7" id="KW-1185">Reference proteome</keyword>
<dbReference type="AlphaFoldDB" id="A0AAN8YYK3"/>
<evidence type="ECO:0000256" key="2">
    <source>
        <dbReference type="ARBA" id="ARBA00023125"/>
    </source>
</evidence>
<evidence type="ECO:0000259" key="5">
    <source>
        <dbReference type="PROSITE" id="PS51005"/>
    </source>
</evidence>